<accession>A0A1W2BGC0</accession>
<feature type="transmembrane region" description="Helical" evidence="1">
    <location>
        <begin position="214"/>
        <end position="232"/>
    </location>
</feature>
<protein>
    <submittedName>
        <fullName evidence="2">Uncharacterized protein</fullName>
    </submittedName>
</protein>
<keyword evidence="1" id="KW-1133">Transmembrane helix</keyword>
<evidence type="ECO:0000256" key="1">
    <source>
        <dbReference type="SAM" id="Phobius"/>
    </source>
</evidence>
<dbReference type="AlphaFoldDB" id="A0A1W2BGC0"/>
<name>A0A1W2BGC0_9FLAO</name>
<dbReference type="EMBL" id="FWXS01000006">
    <property type="protein sequence ID" value="SMC72043.1"/>
    <property type="molecule type" value="Genomic_DNA"/>
</dbReference>
<keyword evidence="1" id="KW-0472">Membrane</keyword>
<dbReference type="RefSeq" id="WP_084017641.1">
    <property type="nucleotide sequence ID" value="NZ_FWXS01000006.1"/>
</dbReference>
<dbReference type="STRING" id="1434700.SAMN06296427_106161"/>
<keyword evidence="3" id="KW-1185">Reference proteome</keyword>
<gene>
    <name evidence="2" type="ORF">SAMN06296427_106161</name>
</gene>
<dbReference type="OrthoDB" id="9844861at2"/>
<dbReference type="Proteomes" id="UP000192393">
    <property type="component" value="Unassembled WGS sequence"/>
</dbReference>
<keyword evidence="1" id="KW-0812">Transmembrane</keyword>
<evidence type="ECO:0000313" key="3">
    <source>
        <dbReference type="Proteomes" id="UP000192393"/>
    </source>
</evidence>
<evidence type="ECO:0000313" key="2">
    <source>
        <dbReference type="EMBL" id="SMC72043.1"/>
    </source>
</evidence>
<organism evidence="2 3">
    <name type="scientific">Moheibacter sediminis</name>
    <dbReference type="NCBI Taxonomy" id="1434700"/>
    <lineage>
        <taxon>Bacteria</taxon>
        <taxon>Pseudomonadati</taxon>
        <taxon>Bacteroidota</taxon>
        <taxon>Flavobacteriia</taxon>
        <taxon>Flavobacteriales</taxon>
        <taxon>Weeksellaceae</taxon>
        <taxon>Moheibacter</taxon>
    </lineage>
</organism>
<reference evidence="2 3" key="1">
    <citation type="submission" date="2017-04" db="EMBL/GenBank/DDBJ databases">
        <authorList>
            <person name="Afonso C.L."/>
            <person name="Miller P.J."/>
            <person name="Scott M.A."/>
            <person name="Spackman E."/>
            <person name="Goraichik I."/>
            <person name="Dimitrov K.M."/>
            <person name="Suarez D.L."/>
            <person name="Swayne D.E."/>
        </authorList>
    </citation>
    <scope>NUCLEOTIDE SEQUENCE [LARGE SCALE GENOMIC DNA]</scope>
    <source>
        <strain evidence="2 3">CGMCC 1.12708</strain>
    </source>
</reference>
<sequence>MNNGLTFKEQIENDKPISNLLYNADIKIAEDFSNRIFSEEFKEYIKNDLYNSFKSIYFKNLDTKNYTIIIAVLKSVDYLAVNDIKTKIINDLEVQLNQAFNNLESVKNALKYAETGYEYKLKRIDDSLSYLVEYILNHFDYNPNIQAYKEKIINSSLDICDIIPKNKPTKNTAVHDVNEKIIKRLKNIKMSDNQYKRYSLNVEYLNQKRKKIDIKYKIVIGVGILILLFRFVRVF</sequence>
<proteinExistence type="predicted"/>